<reference evidence="3" key="1">
    <citation type="submission" date="2025-08" db="UniProtKB">
        <authorList>
            <consortium name="RefSeq"/>
        </authorList>
    </citation>
    <scope>IDENTIFICATION</scope>
</reference>
<evidence type="ECO:0000256" key="1">
    <source>
        <dbReference type="SAM" id="Coils"/>
    </source>
</evidence>
<protein>
    <submittedName>
        <fullName evidence="3">Uncharacterized protein isoform X1</fullName>
    </submittedName>
</protein>
<keyword evidence="2" id="KW-1185">Reference proteome</keyword>
<gene>
    <name evidence="3" type="primary">LOC108009584</name>
</gene>
<evidence type="ECO:0000313" key="3">
    <source>
        <dbReference type="RefSeq" id="XP_016929543.2"/>
    </source>
</evidence>
<organism evidence="2 3">
    <name type="scientific">Drosophila suzukii</name>
    <name type="common">Spotted-wing drosophila fruit fly</name>
    <dbReference type="NCBI Taxonomy" id="28584"/>
    <lineage>
        <taxon>Eukaryota</taxon>
        <taxon>Metazoa</taxon>
        <taxon>Ecdysozoa</taxon>
        <taxon>Arthropoda</taxon>
        <taxon>Hexapoda</taxon>
        <taxon>Insecta</taxon>
        <taxon>Pterygota</taxon>
        <taxon>Neoptera</taxon>
        <taxon>Endopterygota</taxon>
        <taxon>Diptera</taxon>
        <taxon>Brachycera</taxon>
        <taxon>Muscomorpha</taxon>
        <taxon>Ephydroidea</taxon>
        <taxon>Drosophilidae</taxon>
        <taxon>Drosophila</taxon>
        <taxon>Sophophora</taxon>
    </lineage>
</organism>
<dbReference type="RefSeq" id="XP_016929543.2">
    <property type="nucleotide sequence ID" value="XM_017074054.4"/>
</dbReference>
<dbReference type="Proteomes" id="UP001652628">
    <property type="component" value="Chromosome 2R"/>
</dbReference>
<accession>A0AB39Z760</accession>
<name>A0AB39Z760_DROSZ</name>
<evidence type="ECO:0000313" key="2">
    <source>
        <dbReference type="Proteomes" id="UP001652628"/>
    </source>
</evidence>
<sequence length="156" mass="19053">MFTMARIISSTTCTRLLYTRKAPSHISMPHKKIWISLHKKNGLVFRDHSVLSTKNVIYKYPFKSHRRQYSDRLYEKGRGEELNYFLRLGREQFMKIRKNRIQEITNDIEKLEKEIQQMEKQTSRRSQKNKELLMKELQALRDMLERFHKTFEKENE</sequence>
<proteinExistence type="predicted"/>
<feature type="coiled-coil region" evidence="1">
    <location>
        <begin position="94"/>
        <end position="150"/>
    </location>
</feature>
<keyword evidence="1" id="KW-0175">Coiled coil</keyword>
<dbReference type="AlphaFoldDB" id="A0AB39Z760"/>
<dbReference type="GeneID" id="108009584"/>